<accession>A0AB39N433</accession>
<name>A0AB39N433_9ACTN</name>
<reference evidence="2" key="1">
    <citation type="submission" date="2024-07" db="EMBL/GenBank/DDBJ databases">
        <authorList>
            <person name="Yu S.T."/>
        </authorList>
    </citation>
    <scope>NUCLEOTIDE SEQUENCE</scope>
    <source>
        <strain evidence="2">R11</strain>
    </source>
</reference>
<protein>
    <submittedName>
        <fullName evidence="2">Uncharacterized protein</fullName>
    </submittedName>
</protein>
<evidence type="ECO:0000256" key="1">
    <source>
        <dbReference type="SAM" id="MobiDB-lite"/>
    </source>
</evidence>
<proteinExistence type="predicted"/>
<organism evidence="2">
    <name type="scientific">Streptomyces sp. R11</name>
    <dbReference type="NCBI Taxonomy" id="3238625"/>
    <lineage>
        <taxon>Bacteria</taxon>
        <taxon>Bacillati</taxon>
        <taxon>Actinomycetota</taxon>
        <taxon>Actinomycetes</taxon>
        <taxon>Kitasatosporales</taxon>
        <taxon>Streptomycetaceae</taxon>
        <taxon>Streptomyces</taxon>
    </lineage>
</organism>
<sequence>MQSETLFGPGLTDRQREELTPEPQEQLIRAQVAKIEQTLR</sequence>
<gene>
    <name evidence="2" type="ORF">AB5J55_19555</name>
</gene>
<dbReference type="AlphaFoldDB" id="A0AB39N433"/>
<evidence type="ECO:0000313" key="2">
    <source>
        <dbReference type="EMBL" id="XDQ11708.1"/>
    </source>
</evidence>
<feature type="region of interest" description="Disordered" evidence="1">
    <location>
        <begin position="1"/>
        <end position="29"/>
    </location>
</feature>
<dbReference type="RefSeq" id="WP_369271932.1">
    <property type="nucleotide sequence ID" value="NZ_CP163432.1"/>
</dbReference>
<dbReference type="EMBL" id="CP163432">
    <property type="protein sequence ID" value="XDQ11708.1"/>
    <property type="molecule type" value="Genomic_DNA"/>
</dbReference>